<accession>A0A2J0YVE0</accession>
<dbReference type="EMBL" id="NJGD01000019">
    <property type="protein sequence ID" value="PJR11492.1"/>
    <property type="molecule type" value="Genomic_DNA"/>
</dbReference>
<name>A0A2J0YVE0_RHIML</name>
<protein>
    <submittedName>
        <fullName evidence="2">Uncharacterized protein</fullName>
    </submittedName>
</protein>
<sequence>MPEVPHEPLSTSDEDRREFLKNCGRFAVVTPPAVTMLLSTSLTSNAIAKSGGGGGGKVKGNNGWGNGADPRNPGSSHGKGVARGGRGAGQSQESSKTGRGR</sequence>
<feature type="compositionally biased region" description="Polar residues" evidence="1">
    <location>
        <begin position="90"/>
        <end position="101"/>
    </location>
</feature>
<gene>
    <name evidence="2" type="ORF">CEJ86_27375</name>
</gene>
<feature type="region of interest" description="Disordered" evidence="1">
    <location>
        <begin position="45"/>
        <end position="101"/>
    </location>
</feature>
<dbReference type="AlphaFoldDB" id="A0A2J0YVE0"/>
<comment type="caution">
    <text evidence="2">The sequence shown here is derived from an EMBL/GenBank/DDBJ whole genome shotgun (WGS) entry which is preliminary data.</text>
</comment>
<evidence type="ECO:0000313" key="2">
    <source>
        <dbReference type="EMBL" id="PJR11492.1"/>
    </source>
</evidence>
<feature type="compositionally biased region" description="Gly residues" evidence="1">
    <location>
        <begin position="50"/>
        <end position="66"/>
    </location>
</feature>
<proteinExistence type="predicted"/>
<dbReference type="Proteomes" id="UP000231987">
    <property type="component" value="Unassembled WGS sequence"/>
</dbReference>
<reference evidence="2 3" key="1">
    <citation type="submission" date="2017-06" db="EMBL/GenBank/DDBJ databases">
        <title>Ensifer strains isolated from leguminous trees and herbs display diverse denitrification phenotypes with some acting as strong N2O sinks.</title>
        <authorList>
            <person name="Woliy K."/>
            <person name="Mania D."/>
            <person name="Bakken L.R."/>
            <person name="Frostegard A."/>
        </authorList>
    </citation>
    <scope>NUCLEOTIDE SEQUENCE [LARGE SCALE GENOMIC DNA]</scope>
    <source>
        <strain evidence="2 3">AC50a</strain>
    </source>
</reference>
<dbReference type="RefSeq" id="WP_018094956.1">
    <property type="nucleotide sequence ID" value="NZ_CP141212.1"/>
</dbReference>
<organism evidence="2 3">
    <name type="scientific">Rhizobium meliloti</name>
    <name type="common">Ensifer meliloti</name>
    <name type="synonym">Sinorhizobium meliloti</name>
    <dbReference type="NCBI Taxonomy" id="382"/>
    <lineage>
        <taxon>Bacteria</taxon>
        <taxon>Pseudomonadati</taxon>
        <taxon>Pseudomonadota</taxon>
        <taxon>Alphaproteobacteria</taxon>
        <taxon>Hyphomicrobiales</taxon>
        <taxon>Rhizobiaceae</taxon>
        <taxon>Sinorhizobium/Ensifer group</taxon>
        <taxon>Sinorhizobium</taxon>
    </lineage>
</organism>
<evidence type="ECO:0000313" key="3">
    <source>
        <dbReference type="Proteomes" id="UP000231987"/>
    </source>
</evidence>
<evidence type="ECO:0000256" key="1">
    <source>
        <dbReference type="SAM" id="MobiDB-lite"/>
    </source>
</evidence>